<dbReference type="SUPFAM" id="SSF50494">
    <property type="entry name" value="Trypsin-like serine proteases"/>
    <property type="match status" value="1"/>
</dbReference>
<evidence type="ECO:0000313" key="3">
    <source>
        <dbReference type="EMBL" id="KAK4326320.1"/>
    </source>
</evidence>
<dbReference type="EMBL" id="JAWZYT010000226">
    <property type="protein sequence ID" value="KAK4326320.1"/>
    <property type="molecule type" value="Genomic_DNA"/>
</dbReference>
<organism evidence="3 4">
    <name type="scientific">Petrolisthes manimaculis</name>
    <dbReference type="NCBI Taxonomy" id="1843537"/>
    <lineage>
        <taxon>Eukaryota</taxon>
        <taxon>Metazoa</taxon>
        <taxon>Ecdysozoa</taxon>
        <taxon>Arthropoda</taxon>
        <taxon>Crustacea</taxon>
        <taxon>Multicrustacea</taxon>
        <taxon>Malacostraca</taxon>
        <taxon>Eumalacostraca</taxon>
        <taxon>Eucarida</taxon>
        <taxon>Decapoda</taxon>
        <taxon>Pleocyemata</taxon>
        <taxon>Anomura</taxon>
        <taxon>Galatheoidea</taxon>
        <taxon>Porcellanidae</taxon>
        <taxon>Petrolisthes</taxon>
    </lineage>
</organism>
<feature type="compositionally biased region" description="Basic and acidic residues" evidence="1">
    <location>
        <begin position="27"/>
        <end position="40"/>
    </location>
</feature>
<comment type="caution">
    <text evidence="3">The sequence shown here is derived from an EMBL/GenBank/DDBJ whole genome shotgun (WGS) entry which is preliminary data.</text>
</comment>
<reference evidence="3" key="1">
    <citation type="submission" date="2023-11" db="EMBL/GenBank/DDBJ databases">
        <title>Genome assemblies of two species of porcelain crab, Petrolisthes cinctipes and Petrolisthes manimaculis (Anomura: Porcellanidae).</title>
        <authorList>
            <person name="Angst P."/>
        </authorList>
    </citation>
    <scope>NUCLEOTIDE SEQUENCE</scope>
    <source>
        <strain evidence="3">PB745_02</strain>
        <tissue evidence="3">Gill</tissue>
    </source>
</reference>
<proteinExistence type="predicted"/>
<accession>A0AAE1QHC5</accession>
<sequence length="167" mass="17486">MVVGVLSGEEGEDQSDEDRTPRKREARGKDEGGGGRRRVGEGGGRGGRRKRVGGGRKRVGGGGVDKSDKNGQKLGNLLQLQEGVLKSQVGVGSSAEGGVDRSPRDVLKPEEKWGVGRSRGGVVRAVQVGVVSFGSNSECRSDSPDGQARVAALVDWIMELSGLTFDD</sequence>
<keyword evidence="4" id="KW-1185">Reference proteome</keyword>
<gene>
    <name evidence="3" type="ORF">Pmani_003183</name>
    <name evidence="2" type="ORF">Pmani_006768</name>
</gene>
<dbReference type="AlphaFoldDB" id="A0AAE1QHC5"/>
<dbReference type="Proteomes" id="UP001292094">
    <property type="component" value="Unassembled WGS sequence"/>
</dbReference>
<evidence type="ECO:0000313" key="2">
    <source>
        <dbReference type="EMBL" id="KAK4322428.1"/>
    </source>
</evidence>
<dbReference type="EMBL" id="JAWZYT010000517">
    <property type="protein sequence ID" value="KAK4322428.1"/>
    <property type="molecule type" value="Genomic_DNA"/>
</dbReference>
<protein>
    <submittedName>
        <fullName evidence="3">Uncharacterized protein</fullName>
    </submittedName>
</protein>
<evidence type="ECO:0000313" key="4">
    <source>
        <dbReference type="Proteomes" id="UP001292094"/>
    </source>
</evidence>
<evidence type="ECO:0000256" key="1">
    <source>
        <dbReference type="SAM" id="MobiDB-lite"/>
    </source>
</evidence>
<feature type="compositionally biased region" description="Basic residues" evidence="1">
    <location>
        <begin position="46"/>
        <end position="59"/>
    </location>
</feature>
<feature type="region of interest" description="Disordered" evidence="1">
    <location>
        <begin position="1"/>
        <end position="77"/>
    </location>
</feature>
<name>A0AAE1QHC5_9EUCA</name>
<dbReference type="InterPro" id="IPR009003">
    <property type="entry name" value="Peptidase_S1_PA"/>
</dbReference>